<accession>V5APS2</accession>
<evidence type="ECO:0000256" key="1">
    <source>
        <dbReference type="SAM" id="MobiDB-lite"/>
    </source>
</evidence>
<dbReference type="EMBL" id="AYLP01000741">
    <property type="protein sequence ID" value="ESS55627.1"/>
    <property type="molecule type" value="Genomic_DNA"/>
</dbReference>
<gene>
    <name evidence="2" type="ORF">TCDM_12892</name>
</gene>
<comment type="caution">
    <text evidence="2">The sequence shown here is derived from an EMBL/GenBank/DDBJ whole genome shotgun (WGS) entry which is preliminary data.</text>
</comment>
<protein>
    <submittedName>
        <fullName evidence="2">Uncharacterized protein</fullName>
    </submittedName>
</protein>
<reference evidence="2 3" key="1">
    <citation type="journal article" date="2014" name="Genome Announc.">
        <title>Trypanosoma cruzi Clone Dm28c Draft Genome Sequence.</title>
        <authorList>
            <person name="Grisard E.C."/>
            <person name="Teixeira S.M."/>
            <person name="de Almeida L.G."/>
            <person name="Stoco P.H."/>
            <person name="Gerber A.L."/>
            <person name="Talavera-Lopez C."/>
            <person name="Lima O.C."/>
            <person name="Andersson B."/>
            <person name="de Vasconcelos A.T."/>
        </authorList>
    </citation>
    <scope>NUCLEOTIDE SEQUENCE [LARGE SCALE GENOMIC DNA]</scope>
    <source>
        <strain evidence="2 3">Dm28c</strain>
    </source>
</reference>
<proteinExistence type="predicted"/>
<evidence type="ECO:0000313" key="3">
    <source>
        <dbReference type="Proteomes" id="UP000017861"/>
    </source>
</evidence>
<feature type="region of interest" description="Disordered" evidence="1">
    <location>
        <begin position="51"/>
        <end position="71"/>
    </location>
</feature>
<organism evidence="2 3">
    <name type="scientific">Trypanosoma cruzi Dm28c</name>
    <dbReference type="NCBI Taxonomy" id="1416333"/>
    <lineage>
        <taxon>Eukaryota</taxon>
        <taxon>Discoba</taxon>
        <taxon>Euglenozoa</taxon>
        <taxon>Kinetoplastea</taxon>
        <taxon>Metakinetoplastina</taxon>
        <taxon>Trypanosomatida</taxon>
        <taxon>Trypanosomatidae</taxon>
        <taxon>Trypanosoma</taxon>
        <taxon>Schizotrypanum</taxon>
    </lineage>
</organism>
<dbReference type="VEuPathDB" id="TriTrypDB:TCDM_12892"/>
<feature type="compositionally biased region" description="Basic and acidic residues" evidence="1">
    <location>
        <begin position="55"/>
        <end position="71"/>
    </location>
</feature>
<dbReference type="AlphaFoldDB" id="V5APS2"/>
<dbReference type="Proteomes" id="UP000017861">
    <property type="component" value="Unassembled WGS sequence"/>
</dbReference>
<evidence type="ECO:0000313" key="2">
    <source>
        <dbReference type="EMBL" id="ESS55627.1"/>
    </source>
</evidence>
<name>V5APS2_TRYCR</name>
<sequence>MRAAGEAHRAVVVSVSVVCEWSSWAETHGTPHRKSAEETIKKKKTFILAAPRQQAKKEEKNGNIRKKNCGE</sequence>